<dbReference type="Gene3D" id="1.10.357.10">
    <property type="entry name" value="Tetracycline Repressor, domain 2"/>
    <property type="match status" value="1"/>
</dbReference>
<evidence type="ECO:0000259" key="3">
    <source>
        <dbReference type="PROSITE" id="PS50977"/>
    </source>
</evidence>
<evidence type="ECO:0000256" key="1">
    <source>
        <dbReference type="ARBA" id="ARBA00023125"/>
    </source>
</evidence>
<proteinExistence type="predicted"/>
<accession>A0ABS5YNV0</accession>
<comment type="caution">
    <text evidence="4">The sequence shown here is derived from an EMBL/GenBank/DDBJ whole genome shotgun (WGS) entry which is preliminary data.</text>
</comment>
<feature type="domain" description="HTH tetR-type" evidence="3">
    <location>
        <begin position="13"/>
        <end position="73"/>
    </location>
</feature>
<evidence type="ECO:0000313" key="4">
    <source>
        <dbReference type="EMBL" id="MBU2663675.1"/>
    </source>
</evidence>
<dbReference type="InterPro" id="IPR050109">
    <property type="entry name" value="HTH-type_TetR-like_transc_reg"/>
</dbReference>
<dbReference type="PANTHER" id="PTHR30055">
    <property type="entry name" value="HTH-TYPE TRANSCRIPTIONAL REGULATOR RUTR"/>
    <property type="match status" value="1"/>
</dbReference>
<dbReference type="PROSITE" id="PS50977">
    <property type="entry name" value="HTH_TETR_2"/>
    <property type="match status" value="1"/>
</dbReference>
<gene>
    <name evidence="4" type="ORF">KOI35_09165</name>
</gene>
<dbReference type="SUPFAM" id="SSF46689">
    <property type="entry name" value="Homeodomain-like"/>
    <property type="match status" value="1"/>
</dbReference>
<keyword evidence="5" id="KW-1185">Reference proteome</keyword>
<name>A0ABS5YNV0_9ACTN</name>
<dbReference type="EMBL" id="JAHKKG010000003">
    <property type="protein sequence ID" value="MBU2663675.1"/>
    <property type="molecule type" value="Genomic_DNA"/>
</dbReference>
<organism evidence="4 5">
    <name type="scientific">Paractinoplanes bogorensis</name>
    <dbReference type="NCBI Taxonomy" id="1610840"/>
    <lineage>
        <taxon>Bacteria</taxon>
        <taxon>Bacillati</taxon>
        <taxon>Actinomycetota</taxon>
        <taxon>Actinomycetes</taxon>
        <taxon>Micromonosporales</taxon>
        <taxon>Micromonosporaceae</taxon>
        <taxon>Paractinoplanes</taxon>
    </lineage>
</organism>
<dbReference type="RefSeq" id="WP_215785657.1">
    <property type="nucleotide sequence ID" value="NZ_JAHKKG010000003.1"/>
</dbReference>
<keyword evidence="1 2" id="KW-0238">DNA-binding</keyword>
<reference evidence="4 5" key="1">
    <citation type="submission" date="2021-06" db="EMBL/GenBank/DDBJ databases">
        <title>Actinoplanes lichenicola sp. nov., and Actinoplanes ovalisporus sp. nov., isolated from lichen in Thailand.</title>
        <authorList>
            <person name="Saeng-In P."/>
            <person name="Kanchanasin P."/>
            <person name="Yuki M."/>
            <person name="Kudo T."/>
            <person name="Ohkuma M."/>
            <person name="Phongsopitanun W."/>
            <person name="Tanasupawat S."/>
        </authorList>
    </citation>
    <scope>NUCLEOTIDE SEQUENCE [LARGE SCALE GENOMIC DNA]</scope>
    <source>
        <strain evidence="4 5">NBRC 110975</strain>
    </source>
</reference>
<protein>
    <submittedName>
        <fullName evidence="4">TetR family transcriptional regulator</fullName>
    </submittedName>
</protein>
<dbReference type="Proteomes" id="UP001519654">
    <property type="component" value="Unassembled WGS sequence"/>
</dbReference>
<dbReference type="InterPro" id="IPR041483">
    <property type="entry name" value="TetR_C_34"/>
</dbReference>
<evidence type="ECO:0000313" key="5">
    <source>
        <dbReference type="Proteomes" id="UP001519654"/>
    </source>
</evidence>
<evidence type="ECO:0000256" key="2">
    <source>
        <dbReference type="PROSITE-ProRule" id="PRU00335"/>
    </source>
</evidence>
<sequence length="228" mass="25038">MDFKRANTDEQRAERRQQILRTAATMLTEMPVARLSLNELSRRVGLAKSNVLRYFESREAVLLDLLDAELWEWLGDLDRTLQPGDGSARDRGDRLAAALADSLVRRPVLCDLTSAHAGVLEHNVSAEVALQHKRATARAIAEQSRLMRRCLPELGPHDATSLVALTTLLTSASWPYSQPPEALLTAYATDPAVAAMRVDFTALLTQALAVTISGLLARQEDRPFGAAL</sequence>
<dbReference type="PANTHER" id="PTHR30055:SF226">
    <property type="entry name" value="HTH-TYPE TRANSCRIPTIONAL REGULATOR PKSA"/>
    <property type="match status" value="1"/>
</dbReference>
<dbReference type="Pfam" id="PF00440">
    <property type="entry name" value="TetR_N"/>
    <property type="match status" value="1"/>
</dbReference>
<dbReference type="Pfam" id="PF17929">
    <property type="entry name" value="TetR_C_34"/>
    <property type="match status" value="1"/>
</dbReference>
<feature type="DNA-binding region" description="H-T-H motif" evidence="2">
    <location>
        <begin position="36"/>
        <end position="55"/>
    </location>
</feature>
<dbReference type="InterPro" id="IPR009057">
    <property type="entry name" value="Homeodomain-like_sf"/>
</dbReference>
<dbReference type="InterPro" id="IPR001647">
    <property type="entry name" value="HTH_TetR"/>
</dbReference>